<protein>
    <recommendedName>
        <fullName evidence="3">Enoyl reductase (ER) domain-containing protein</fullName>
    </recommendedName>
</protein>
<evidence type="ECO:0000256" key="2">
    <source>
        <dbReference type="ARBA" id="ARBA00023002"/>
    </source>
</evidence>
<dbReference type="RefSeq" id="XP_016268191.1">
    <property type="nucleotide sequence ID" value="XM_016401138.1"/>
</dbReference>
<dbReference type="InterPro" id="IPR036291">
    <property type="entry name" value="NAD(P)-bd_dom_sf"/>
</dbReference>
<dbReference type="SUPFAM" id="SSF51735">
    <property type="entry name" value="NAD(P)-binding Rossmann-fold domains"/>
    <property type="match status" value="1"/>
</dbReference>
<dbReference type="CDD" id="cd08249">
    <property type="entry name" value="enoyl_reductase_like"/>
    <property type="match status" value="1"/>
</dbReference>
<name>A0A0D2DZH8_9EURO</name>
<comment type="similarity">
    <text evidence="1">Belongs to the zinc-containing alcohol dehydrogenase family.</text>
</comment>
<dbReference type="SMART" id="SM00829">
    <property type="entry name" value="PKS_ER"/>
    <property type="match status" value="1"/>
</dbReference>
<dbReference type="InterPro" id="IPR020843">
    <property type="entry name" value="ER"/>
</dbReference>
<dbReference type="HOGENOM" id="CLU_026673_16_5_1"/>
<dbReference type="GeneID" id="27352695"/>
<dbReference type="AlphaFoldDB" id="A0A0D2DZH8"/>
<dbReference type="EMBL" id="KN847332">
    <property type="protein sequence ID" value="KIW47975.1"/>
    <property type="molecule type" value="Genomic_DNA"/>
</dbReference>
<dbReference type="SUPFAM" id="SSF50129">
    <property type="entry name" value="GroES-like"/>
    <property type="match status" value="1"/>
</dbReference>
<dbReference type="Proteomes" id="UP000053342">
    <property type="component" value="Unassembled WGS sequence"/>
</dbReference>
<evidence type="ECO:0000313" key="5">
    <source>
        <dbReference type="Proteomes" id="UP000053342"/>
    </source>
</evidence>
<dbReference type="PANTHER" id="PTHR45348:SF2">
    <property type="entry name" value="ZINC-TYPE ALCOHOL DEHYDROGENASE-LIKE PROTEIN C2E1P3.01"/>
    <property type="match status" value="1"/>
</dbReference>
<dbReference type="InterPro" id="IPR047122">
    <property type="entry name" value="Trans-enoyl_RdTase-like"/>
</dbReference>
<dbReference type="GO" id="GO:0016651">
    <property type="term" value="F:oxidoreductase activity, acting on NAD(P)H"/>
    <property type="evidence" value="ECO:0007669"/>
    <property type="project" value="InterPro"/>
</dbReference>
<proteinExistence type="inferred from homology"/>
<dbReference type="OrthoDB" id="9992527at2759"/>
<evidence type="ECO:0000256" key="1">
    <source>
        <dbReference type="ARBA" id="ARBA00008072"/>
    </source>
</evidence>
<gene>
    <name evidence="4" type="ORF">PV06_00621</name>
</gene>
<dbReference type="VEuPathDB" id="FungiDB:PV06_00621"/>
<dbReference type="STRING" id="215243.A0A0D2DZH8"/>
<dbReference type="Gene3D" id="3.90.180.10">
    <property type="entry name" value="Medium-chain alcohol dehydrogenases, catalytic domain"/>
    <property type="match status" value="1"/>
</dbReference>
<dbReference type="InterPro" id="IPR013154">
    <property type="entry name" value="ADH-like_N"/>
</dbReference>
<keyword evidence="5" id="KW-1185">Reference proteome</keyword>
<dbReference type="PANTHER" id="PTHR45348">
    <property type="entry name" value="HYPOTHETICAL OXIDOREDUCTASE (EUROFUNG)"/>
    <property type="match status" value="1"/>
</dbReference>
<evidence type="ECO:0000259" key="3">
    <source>
        <dbReference type="SMART" id="SM00829"/>
    </source>
</evidence>
<evidence type="ECO:0000313" key="4">
    <source>
        <dbReference type="EMBL" id="KIW47975.1"/>
    </source>
</evidence>
<dbReference type="Pfam" id="PF08240">
    <property type="entry name" value="ADH_N"/>
    <property type="match status" value="1"/>
</dbReference>
<dbReference type="InterPro" id="IPR011032">
    <property type="entry name" value="GroES-like_sf"/>
</dbReference>
<keyword evidence="2" id="KW-0560">Oxidoreductase</keyword>
<reference evidence="4 5" key="1">
    <citation type="submission" date="2015-01" db="EMBL/GenBank/DDBJ databases">
        <title>The Genome Sequence of Exophiala oligosperma CBS72588.</title>
        <authorList>
            <consortium name="The Broad Institute Genomics Platform"/>
            <person name="Cuomo C."/>
            <person name="de Hoog S."/>
            <person name="Gorbushina A."/>
            <person name="Stielow B."/>
            <person name="Teixiera M."/>
            <person name="Abouelleil A."/>
            <person name="Chapman S.B."/>
            <person name="Priest M."/>
            <person name="Young S.K."/>
            <person name="Wortman J."/>
            <person name="Nusbaum C."/>
            <person name="Birren B."/>
        </authorList>
    </citation>
    <scope>NUCLEOTIDE SEQUENCE [LARGE SCALE GENOMIC DNA]</scope>
    <source>
        <strain evidence="4 5">CBS 72588</strain>
    </source>
</reference>
<accession>A0A0D2DZH8</accession>
<feature type="domain" description="Enoyl reductase (ER)" evidence="3">
    <location>
        <begin position="17"/>
        <end position="351"/>
    </location>
</feature>
<dbReference type="Gene3D" id="3.40.50.720">
    <property type="entry name" value="NAD(P)-binding Rossmann-like Domain"/>
    <property type="match status" value="1"/>
</dbReference>
<organism evidence="4 5">
    <name type="scientific">Exophiala oligosperma</name>
    <dbReference type="NCBI Taxonomy" id="215243"/>
    <lineage>
        <taxon>Eukaryota</taxon>
        <taxon>Fungi</taxon>
        <taxon>Dikarya</taxon>
        <taxon>Ascomycota</taxon>
        <taxon>Pezizomycotina</taxon>
        <taxon>Eurotiomycetes</taxon>
        <taxon>Chaetothyriomycetidae</taxon>
        <taxon>Chaetothyriales</taxon>
        <taxon>Herpotrichiellaceae</taxon>
        <taxon>Exophiala</taxon>
    </lineage>
</organism>
<sequence>MAPPQKTQKALIVTELGKPVTLVNDWPVPQPGPGQVQIKVIVAGINPHDHKARDDGLFVKDALPAVLANDVVGEVTALGQGGATKYSPGDHVFYQAGFAPPIVQTGLQQYAVVDVDHSAKVPDGMSDDEAATIPVNILAPLVALFDSSHGLGLPAPWTPEASTFDHRGTTLLIIGGGSNCGKFGVQLAALAGVGRVVVVGGDEAVLKSYGATHFVNRHGSPDEVTARIRDVVGDELIYAYDAINPPSTQSIGVNSLSNTKKGKLARLLPLGPVDETQVKPKKAGWELINVFGASHFRPDLCKPFWEHLPRYLVEKKIRPTEFTILKGLSADKVNEVLDAYRDAKRVTKTHVHVQE</sequence>